<sequence length="167" mass="17489">MPPLCAPCAKPSVVIHCATAQDLSLSKGKATASSALLAAKQPLSVSHVSKAARDIATKATPLSGEKDQLIRQHQEELSAQKTSYQELKSQLVQLGLDHAKALEAAEADAAAKMNEALENASNATVVLQAELEELAKARKGAEEKSRALRRSTSGVQPPILATDACSP</sequence>
<name>A0AAD8WMT9_LOLMU</name>
<organism evidence="2 3">
    <name type="scientific">Lolium multiflorum</name>
    <name type="common">Italian ryegrass</name>
    <name type="synonym">Lolium perenne subsp. multiflorum</name>
    <dbReference type="NCBI Taxonomy" id="4521"/>
    <lineage>
        <taxon>Eukaryota</taxon>
        <taxon>Viridiplantae</taxon>
        <taxon>Streptophyta</taxon>
        <taxon>Embryophyta</taxon>
        <taxon>Tracheophyta</taxon>
        <taxon>Spermatophyta</taxon>
        <taxon>Magnoliopsida</taxon>
        <taxon>Liliopsida</taxon>
        <taxon>Poales</taxon>
        <taxon>Poaceae</taxon>
        <taxon>BOP clade</taxon>
        <taxon>Pooideae</taxon>
        <taxon>Poodae</taxon>
        <taxon>Poeae</taxon>
        <taxon>Poeae Chloroplast Group 2 (Poeae type)</taxon>
        <taxon>Loliodinae</taxon>
        <taxon>Loliinae</taxon>
        <taxon>Lolium</taxon>
    </lineage>
</organism>
<evidence type="ECO:0000313" key="2">
    <source>
        <dbReference type="EMBL" id="KAK1666173.1"/>
    </source>
</evidence>
<dbReference type="Proteomes" id="UP001231189">
    <property type="component" value="Unassembled WGS sequence"/>
</dbReference>
<dbReference type="EMBL" id="JAUUTY010000003">
    <property type="protein sequence ID" value="KAK1666173.1"/>
    <property type="molecule type" value="Genomic_DNA"/>
</dbReference>
<feature type="region of interest" description="Disordered" evidence="1">
    <location>
        <begin position="138"/>
        <end position="167"/>
    </location>
</feature>
<evidence type="ECO:0000313" key="3">
    <source>
        <dbReference type="Proteomes" id="UP001231189"/>
    </source>
</evidence>
<protein>
    <submittedName>
        <fullName evidence="2">Uncharacterized protein</fullName>
    </submittedName>
</protein>
<gene>
    <name evidence="2" type="ORF">QYE76_054332</name>
</gene>
<dbReference type="AlphaFoldDB" id="A0AAD8WMT9"/>
<reference evidence="2" key="1">
    <citation type="submission" date="2023-07" db="EMBL/GenBank/DDBJ databases">
        <title>A chromosome-level genome assembly of Lolium multiflorum.</title>
        <authorList>
            <person name="Chen Y."/>
            <person name="Copetti D."/>
            <person name="Kolliker R."/>
            <person name="Studer B."/>
        </authorList>
    </citation>
    <scope>NUCLEOTIDE SEQUENCE</scope>
    <source>
        <strain evidence="2">02402/16</strain>
        <tissue evidence="2">Leaf</tissue>
    </source>
</reference>
<accession>A0AAD8WMT9</accession>
<evidence type="ECO:0000256" key="1">
    <source>
        <dbReference type="SAM" id="MobiDB-lite"/>
    </source>
</evidence>
<keyword evidence="3" id="KW-1185">Reference proteome</keyword>
<comment type="caution">
    <text evidence="2">The sequence shown here is derived from an EMBL/GenBank/DDBJ whole genome shotgun (WGS) entry which is preliminary data.</text>
</comment>
<proteinExistence type="predicted"/>